<organism evidence="2 3">
    <name type="scientific">Streptomyces galilaeus</name>
    <dbReference type="NCBI Taxonomy" id="33899"/>
    <lineage>
        <taxon>Bacteria</taxon>
        <taxon>Bacillati</taxon>
        <taxon>Actinomycetota</taxon>
        <taxon>Actinomycetes</taxon>
        <taxon>Kitasatosporales</taxon>
        <taxon>Streptomycetaceae</taxon>
        <taxon>Streptomyces</taxon>
    </lineage>
</organism>
<accession>A0ABW9IDL0</accession>
<dbReference type="Proteomes" id="UP001631993">
    <property type="component" value="Unassembled WGS sequence"/>
</dbReference>
<proteinExistence type="predicted"/>
<keyword evidence="3" id="KW-1185">Reference proteome</keyword>
<name>A0ABW9IDL0_STRGJ</name>
<gene>
    <name evidence="2" type="ORF">ACKI1S_10660</name>
</gene>
<sequence>MRIRMLTGMPEGAARNGQPWPAEGEEADLPTAEAAHLVASGIAEEVADPEPKPRRRAKSQSEEER</sequence>
<reference evidence="2 3" key="1">
    <citation type="submission" date="2024-12" db="EMBL/GenBank/DDBJ databases">
        <title>Forecasting of Potato common scab and diversities of Pathogenic streptomyces spp. in china.</title>
        <authorList>
            <person name="Handique U."/>
            <person name="Wu J."/>
        </authorList>
    </citation>
    <scope>NUCLEOTIDE SEQUENCE [LARGE SCALE GENOMIC DNA]</scope>
    <source>
        <strain evidence="2 3">ZRIMU1585</strain>
    </source>
</reference>
<evidence type="ECO:0000313" key="2">
    <source>
        <dbReference type="EMBL" id="MFM9646600.1"/>
    </source>
</evidence>
<evidence type="ECO:0000313" key="3">
    <source>
        <dbReference type="Proteomes" id="UP001631993"/>
    </source>
</evidence>
<protein>
    <submittedName>
        <fullName evidence="2">Uncharacterized protein</fullName>
    </submittedName>
</protein>
<evidence type="ECO:0000256" key="1">
    <source>
        <dbReference type="SAM" id="MobiDB-lite"/>
    </source>
</evidence>
<comment type="caution">
    <text evidence="2">The sequence shown here is derived from an EMBL/GenBank/DDBJ whole genome shotgun (WGS) entry which is preliminary data.</text>
</comment>
<feature type="region of interest" description="Disordered" evidence="1">
    <location>
        <begin position="1"/>
        <end position="65"/>
    </location>
</feature>
<dbReference type="EMBL" id="JBJVNE010000005">
    <property type="protein sequence ID" value="MFM9646600.1"/>
    <property type="molecule type" value="Genomic_DNA"/>
</dbReference>
<dbReference type="RefSeq" id="WP_369279670.1">
    <property type="nucleotide sequence ID" value="NZ_JBJVMW010000053.1"/>
</dbReference>